<reference evidence="3" key="1">
    <citation type="submission" date="2022-11" db="UniProtKB">
        <authorList>
            <consortium name="WormBaseParasite"/>
        </authorList>
    </citation>
    <scope>IDENTIFICATION</scope>
</reference>
<name>A0A915DL57_9BILA</name>
<evidence type="ECO:0000313" key="2">
    <source>
        <dbReference type="Proteomes" id="UP000887574"/>
    </source>
</evidence>
<evidence type="ECO:0000313" key="3">
    <source>
        <dbReference type="WBParaSite" id="jg20518"/>
    </source>
</evidence>
<organism evidence="2 3">
    <name type="scientific">Ditylenchus dipsaci</name>
    <dbReference type="NCBI Taxonomy" id="166011"/>
    <lineage>
        <taxon>Eukaryota</taxon>
        <taxon>Metazoa</taxon>
        <taxon>Ecdysozoa</taxon>
        <taxon>Nematoda</taxon>
        <taxon>Chromadorea</taxon>
        <taxon>Rhabditida</taxon>
        <taxon>Tylenchina</taxon>
        <taxon>Tylenchomorpha</taxon>
        <taxon>Sphaerularioidea</taxon>
        <taxon>Anguinidae</taxon>
        <taxon>Anguininae</taxon>
        <taxon>Ditylenchus</taxon>
    </lineage>
</organism>
<dbReference type="Proteomes" id="UP000887574">
    <property type="component" value="Unplaced"/>
</dbReference>
<feature type="compositionally biased region" description="Low complexity" evidence="1">
    <location>
        <begin position="69"/>
        <end position="85"/>
    </location>
</feature>
<feature type="region of interest" description="Disordered" evidence="1">
    <location>
        <begin position="138"/>
        <end position="164"/>
    </location>
</feature>
<dbReference type="WBParaSite" id="jg20518">
    <property type="protein sequence ID" value="jg20518"/>
    <property type="gene ID" value="jg20518"/>
</dbReference>
<protein>
    <submittedName>
        <fullName evidence="3">Uncharacterized protein</fullName>
    </submittedName>
</protein>
<evidence type="ECO:0000256" key="1">
    <source>
        <dbReference type="SAM" id="MobiDB-lite"/>
    </source>
</evidence>
<accession>A0A915DL57</accession>
<sequence>MRRKKDVEVPTSPVHSKIIRSQKGKLKGFKALVDVAEKWAKRSRADESDVSDLIADSDDEAIVTPSTVAELPTTASSSSLPLPSEESVKKKKKRGRGAAQKEKNRLYKQKRRQVKNSDLARLPAMVYRARSEQWSTWPAFRQWSTGPAPSNGPPGPPSGNGLPGPLRAMVHLARLPAMVYRARSEQWSTWPAFRQWSTGLF</sequence>
<feature type="region of interest" description="Disordered" evidence="1">
    <location>
        <begin position="65"/>
        <end position="115"/>
    </location>
</feature>
<keyword evidence="2" id="KW-1185">Reference proteome</keyword>
<proteinExistence type="predicted"/>
<dbReference type="AlphaFoldDB" id="A0A915DL57"/>